<proteinExistence type="inferred from homology"/>
<dbReference type="InterPro" id="IPR044861">
    <property type="entry name" value="IPNS-like_FE2OG_OXY"/>
</dbReference>
<reference evidence="5 6" key="1">
    <citation type="submission" date="2017-03" db="EMBL/GenBank/DDBJ databases">
        <authorList>
            <person name="Afonso C.L."/>
            <person name="Miller P.J."/>
            <person name="Scott M.A."/>
            <person name="Spackman E."/>
            <person name="Goraichik I."/>
            <person name="Dimitrov K.M."/>
            <person name="Suarez D.L."/>
            <person name="Swayne D.E."/>
        </authorList>
    </citation>
    <scope>NUCLEOTIDE SEQUENCE [LARGE SCALE GENOMIC DNA]</scope>
    <source>
        <strain evidence="5 6">CECT 7450</strain>
    </source>
</reference>
<keyword evidence="2" id="KW-0479">Metal-binding</keyword>
<dbReference type="OrthoDB" id="255432at2"/>
<keyword evidence="6" id="KW-1185">Reference proteome</keyword>
<dbReference type="InterPro" id="IPR005123">
    <property type="entry name" value="Oxoglu/Fe-dep_dioxygenase_dom"/>
</dbReference>
<dbReference type="AlphaFoldDB" id="A0A1X7A0U8"/>
<gene>
    <name evidence="5" type="ORF">ROA7450_03556</name>
</gene>
<evidence type="ECO:0000256" key="2">
    <source>
        <dbReference type="RuleBase" id="RU003682"/>
    </source>
</evidence>
<evidence type="ECO:0000313" key="5">
    <source>
        <dbReference type="EMBL" id="SLN66993.1"/>
    </source>
</evidence>
<dbReference type="SUPFAM" id="SSF51197">
    <property type="entry name" value="Clavaminate synthase-like"/>
    <property type="match status" value="1"/>
</dbReference>
<dbReference type="EMBL" id="FWFX01000014">
    <property type="protein sequence ID" value="SLN66993.1"/>
    <property type="molecule type" value="Genomic_DNA"/>
</dbReference>
<dbReference type="PROSITE" id="PS51471">
    <property type="entry name" value="FE2OG_OXY"/>
    <property type="match status" value="1"/>
</dbReference>
<feature type="region of interest" description="Disordered" evidence="3">
    <location>
        <begin position="275"/>
        <end position="303"/>
    </location>
</feature>
<protein>
    <recommendedName>
        <fullName evidence="4">Fe2OG dioxygenase domain-containing protein</fullName>
    </recommendedName>
</protein>
<comment type="similarity">
    <text evidence="2">Belongs to the iron/ascorbate-dependent oxidoreductase family.</text>
</comment>
<keyword evidence="1" id="KW-0847">Vitamin C</keyword>
<dbReference type="GO" id="GO:0031418">
    <property type="term" value="F:L-ascorbic acid binding"/>
    <property type="evidence" value="ECO:0007669"/>
    <property type="project" value="UniProtKB-KW"/>
</dbReference>
<evidence type="ECO:0000256" key="3">
    <source>
        <dbReference type="SAM" id="MobiDB-lite"/>
    </source>
</evidence>
<keyword evidence="2" id="KW-0560">Oxidoreductase</keyword>
<evidence type="ECO:0000259" key="4">
    <source>
        <dbReference type="PROSITE" id="PS51471"/>
    </source>
</evidence>
<organism evidence="5 6">
    <name type="scientific">Roseovarius albus</name>
    <dbReference type="NCBI Taxonomy" id="1247867"/>
    <lineage>
        <taxon>Bacteria</taxon>
        <taxon>Pseudomonadati</taxon>
        <taxon>Pseudomonadota</taxon>
        <taxon>Alphaproteobacteria</taxon>
        <taxon>Rhodobacterales</taxon>
        <taxon>Roseobacteraceae</taxon>
        <taxon>Roseovarius</taxon>
    </lineage>
</organism>
<dbReference type="Gene3D" id="2.60.120.620">
    <property type="entry name" value="q2cbj1_9rhob like domain"/>
    <property type="match status" value="1"/>
</dbReference>
<dbReference type="PANTHER" id="PTHR24014:SF4">
    <property type="entry name" value="2-OXOGLUTARATE AND IRON-DEPENDENT OXYGENASE DOMAIN-CONTAINING PROTEIN 2"/>
    <property type="match status" value="1"/>
</dbReference>
<dbReference type="GO" id="GO:0046872">
    <property type="term" value="F:metal ion binding"/>
    <property type="evidence" value="ECO:0007669"/>
    <property type="project" value="UniProtKB-KW"/>
</dbReference>
<accession>A0A1X7A0U8</accession>
<name>A0A1X7A0U8_9RHOB</name>
<feature type="domain" description="Fe2OG dioxygenase" evidence="4">
    <location>
        <begin position="163"/>
        <end position="269"/>
    </location>
</feature>
<evidence type="ECO:0000313" key="6">
    <source>
        <dbReference type="Proteomes" id="UP000193061"/>
    </source>
</evidence>
<dbReference type="RefSeq" id="WP_085807224.1">
    <property type="nucleotide sequence ID" value="NZ_FWFX01000014.1"/>
</dbReference>
<keyword evidence="2" id="KW-0408">Iron</keyword>
<evidence type="ECO:0000256" key="1">
    <source>
        <dbReference type="ARBA" id="ARBA00022896"/>
    </source>
</evidence>
<dbReference type="Proteomes" id="UP000193061">
    <property type="component" value="Unassembled WGS sequence"/>
</dbReference>
<dbReference type="PANTHER" id="PTHR24014">
    <property type="entry name" value="2-OXOGLUTARATE AND IRON-DEPENDENT OXYGENASE DOMAIN-CONTAINING PROTEIN 2"/>
    <property type="match status" value="1"/>
</dbReference>
<dbReference type="Pfam" id="PF03171">
    <property type="entry name" value="2OG-FeII_Oxy"/>
    <property type="match status" value="1"/>
</dbReference>
<dbReference type="GO" id="GO:0016491">
    <property type="term" value="F:oxidoreductase activity"/>
    <property type="evidence" value="ECO:0007669"/>
    <property type="project" value="UniProtKB-KW"/>
</dbReference>
<sequence length="303" mass="34279">MSLSSLERARAVERPTRDAMLQRSPAVQRFWGQNKDLFKDAWTEWENAASQRNIVLDRNLYDPRLRDAIEQAWEDPTKETAVKDLWQEVFPGVYQAQFFDPEHLPVLRDYLDEVANADIPLRPPYGISLNRGGAMLDPRSEGYLAAPQFQSFYNDLMDAYMRPISRLLFPDVMGYDTQTFGFSIRWQENKDTSLRPHTDASAVTLNINLNLPGEDFSGSGVSFIDSTTRRVQSLSFTPGTALIHHGSVPHASEPITRGERYNFVLWLYGDHGQIPPQGATGGTSDPHQRWAKPSGQSDGFAPF</sequence>